<dbReference type="PANTHER" id="PTHR12110:SF21">
    <property type="entry name" value="XYLOSE ISOMERASE-LIKE TIM BARREL DOMAIN-CONTAINING PROTEIN"/>
    <property type="match status" value="1"/>
</dbReference>
<comment type="caution">
    <text evidence="2">The sequence shown here is derived from an EMBL/GenBank/DDBJ whole genome shotgun (WGS) entry which is preliminary data.</text>
</comment>
<dbReference type="PANTHER" id="PTHR12110">
    <property type="entry name" value="HYDROXYPYRUVATE ISOMERASE"/>
    <property type="match status" value="1"/>
</dbReference>
<feature type="non-terminal residue" evidence="2">
    <location>
        <position position="274"/>
    </location>
</feature>
<feature type="domain" description="Xylose isomerase-like TIM barrel" evidence="1">
    <location>
        <begin position="20"/>
        <end position="269"/>
    </location>
</feature>
<dbReference type="RefSeq" id="WP_369210691.1">
    <property type="nucleotide sequence ID" value="NZ_JBFNXQ010000215.1"/>
</dbReference>
<reference evidence="2 3" key="1">
    <citation type="submission" date="2024-06" db="EMBL/GenBank/DDBJ databases">
        <title>Draft genome sequence of Geodermatophilus badlandi, a novel member of the Geodermatophilaceae isolated from badland sedimentary rocks in the Red desert, Wyoming, USA.</title>
        <authorList>
            <person name="Ben Tekaya S."/>
            <person name="Nouioui I."/>
            <person name="Flores G.M."/>
            <person name="Shaal M.N."/>
            <person name="Bredoire F."/>
            <person name="Basile F."/>
            <person name="Van Diepen L."/>
            <person name="Ward N.L."/>
        </authorList>
    </citation>
    <scope>NUCLEOTIDE SEQUENCE [LARGE SCALE GENOMIC DNA]</scope>
    <source>
        <strain evidence="2 3">WL48A</strain>
    </source>
</reference>
<accession>A0ABV3XMS1</accession>
<name>A0ABV3XMS1_9ACTN</name>
<dbReference type="Gene3D" id="3.20.20.150">
    <property type="entry name" value="Divalent-metal-dependent TIM barrel enzymes"/>
    <property type="match status" value="1"/>
</dbReference>
<evidence type="ECO:0000313" key="2">
    <source>
        <dbReference type="EMBL" id="MEX5721904.1"/>
    </source>
</evidence>
<dbReference type="Pfam" id="PF01261">
    <property type="entry name" value="AP_endonuc_2"/>
    <property type="match status" value="1"/>
</dbReference>
<gene>
    <name evidence="2" type="ORF">ABQ292_26525</name>
</gene>
<sequence length="274" mass="30329">MRIALDPQMLRTVPLLELPDVVAGLGYEWIELSPREDFVPFFKHPRVDTATVRALRSRLADAGVGVTSLLPVMRWSGPGEVERQAAVRYWKRAIEICVELGVDTLNSEFNGRPEAPELAEAMFWRSMEELLPILEREGVKLALEPHPDDFIELGSPALDMVRGIDSPCVSFLYCLPHTFHQGDDAPGIIASAGDLLTHVHVADSMDHRASDGLRYITNPPGNTVRVHQHMEIGRGDVDFDEAFAALAGIGFDGVLTTCVFGWDDQARESGTRML</sequence>
<dbReference type="Proteomes" id="UP001560045">
    <property type="component" value="Unassembled WGS sequence"/>
</dbReference>
<keyword evidence="3" id="KW-1185">Reference proteome</keyword>
<dbReference type="InterPro" id="IPR036237">
    <property type="entry name" value="Xyl_isomerase-like_sf"/>
</dbReference>
<organism evidence="2 3">
    <name type="scientific">Geodermatophilus maliterrae</name>
    <dbReference type="NCBI Taxonomy" id="3162531"/>
    <lineage>
        <taxon>Bacteria</taxon>
        <taxon>Bacillati</taxon>
        <taxon>Actinomycetota</taxon>
        <taxon>Actinomycetes</taxon>
        <taxon>Geodermatophilales</taxon>
        <taxon>Geodermatophilaceae</taxon>
        <taxon>Geodermatophilus</taxon>
    </lineage>
</organism>
<protein>
    <submittedName>
        <fullName evidence="2">Sugar phosphate isomerase/epimerase family protein</fullName>
    </submittedName>
</protein>
<dbReference type="GO" id="GO:0016853">
    <property type="term" value="F:isomerase activity"/>
    <property type="evidence" value="ECO:0007669"/>
    <property type="project" value="UniProtKB-KW"/>
</dbReference>
<proteinExistence type="predicted"/>
<evidence type="ECO:0000259" key="1">
    <source>
        <dbReference type="Pfam" id="PF01261"/>
    </source>
</evidence>
<dbReference type="SUPFAM" id="SSF51658">
    <property type="entry name" value="Xylose isomerase-like"/>
    <property type="match status" value="1"/>
</dbReference>
<dbReference type="InterPro" id="IPR050312">
    <property type="entry name" value="IolE/XylAMocC-like"/>
</dbReference>
<dbReference type="InterPro" id="IPR013022">
    <property type="entry name" value="Xyl_isomerase-like_TIM-brl"/>
</dbReference>
<evidence type="ECO:0000313" key="3">
    <source>
        <dbReference type="Proteomes" id="UP001560045"/>
    </source>
</evidence>
<keyword evidence="2" id="KW-0413">Isomerase</keyword>
<dbReference type="EMBL" id="JBFNXQ010000215">
    <property type="protein sequence ID" value="MEX5721904.1"/>
    <property type="molecule type" value="Genomic_DNA"/>
</dbReference>